<reference evidence="1" key="1">
    <citation type="submission" date="2014-11" db="EMBL/GenBank/DDBJ databases">
        <authorList>
            <person name="Amaro Gonzalez C."/>
        </authorList>
    </citation>
    <scope>NUCLEOTIDE SEQUENCE</scope>
</reference>
<accession>A0A0E9UQC4</accession>
<protein>
    <submittedName>
        <fullName evidence="1">Uncharacterized protein</fullName>
    </submittedName>
</protein>
<organism evidence="1">
    <name type="scientific">Anguilla anguilla</name>
    <name type="common">European freshwater eel</name>
    <name type="synonym">Muraena anguilla</name>
    <dbReference type="NCBI Taxonomy" id="7936"/>
    <lineage>
        <taxon>Eukaryota</taxon>
        <taxon>Metazoa</taxon>
        <taxon>Chordata</taxon>
        <taxon>Craniata</taxon>
        <taxon>Vertebrata</taxon>
        <taxon>Euteleostomi</taxon>
        <taxon>Actinopterygii</taxon>
        <taxon>Neopterygii</taxon>
        <taxon>Teleostei</taxon>
        <taxon>Anguilliformes</taxon>
        <taxon>Anguillidae</taxon>
        <taxon>Anguilla</taxon>
    </lineage>
</organism>
<dbReference type="EMBL" id="GBXM01040631">
    <property type="protein sequence ID" value="JAH67946.1"/>
    <property type="molecule type" value="Transcribed_RNA"/>
</dbReference>
<name>A0A0E9UQC4_ANGAN</name>
<sequence>MSQAPNGANDWGVQVGFGGKLRCAMRDS</sequence>
<reference evidence="1" key="2">
    <citation type="journal article" date="2015" name="Fish Shellfish Immunol.">
        <title>Early steps in the European eel (Anguilla anguilla)-Vibrio vulnificus interaction in the gills: Role of the RtxA13 toxin.</title>
        <authorList>
            <person name="Callol A."/>
            <person name="Pajuelo D."/>
            <person name="Ebbesson L."/>
            <person name="Teles M."/>
            <person name="MacKenzie S."/>
            <person name="Amaro C."/>
        </authorList>
    </citation>
    <scope>NUCLEOTIDE SEQUENCE</scope>
</reference>
<dbReference type="AlphaFoldDB" id="A0A0E9UQC4"/>
<proteinExistence type="predicted"/>
<evidence type="ECO:0000313" key="1">
    <source>
        <dbReference type="EMBL" id="JAH67946.1"/>
    </source>
</evidence>